<accession>A0ACC0P086</accession>
<dbReference type="Proteomes" id="UP001062846">
    <property type="component" value="Chromosome 4"/>
</dbReference>
<keyword evidence="2" id="KW-1185">Reference proteome</keyword>
<proteinExistence type="predicted"/>
<comment type="caution">
    <text evidence="1">The sequence shown here is derived from an EMBL/GenBank/DDBJ whole genome shotgun (WGS) entry which is preliminary data.</text>
</comment>
<reference evidence="1" key="1">
    <citation type="submission" date="2022-02" db="EMBL/GenBank/DDBJ databases">
        <title>Plant Genome Project.</title>
        <authorList>
            <person name="Zhang R.-G."/>
        </authorList>
    </citation>
    <scope>NUCLEOTIDE SEQUENCE</scope>
    <source>
        <strain evidence="1">AT1</strain>
    </source>
</reference>
<evidence type="ECO:0000313" key="1">
    <source>
        <dbReference type="EMBL" id="KAI8558614.1"/>
    </source>
</evidence>
<dbReference type="EMBL" id="CM046391">
    <property type="protein sequence ID" value="KAI8558614.1"/>
    <property type="molecule type" value="Genomic_DNA"/>
</dbReference>
<organism evidence="1 2">
    <name type="scientific">Rhododendron molle</name>
    <name type="common">Chinese azalea</name>
    <name type="synonym">Azalea mollis</name>
    <dbReference type="NCBI Taxonomy" id="49168"/>
    <lineage>
        <taxon>Eukaryota</taxon>
        <taxon>Viridiplantae</taxon>
        <taxon>Streptophyta</taxon>
        <taxon>Embryophyta</taxon>
        <taxon>Tracheophyta</taxon>
        <taxon>Spermatophyta</taxon>
        <taxon>Magnoliopsida</taxon>
        <taxon>eudicotyledons</taxon>
        <taxon>Gunneridae</taxon>
        <taxon>Pentapetalae</taxon>
        <taxon>asterids</taxon>
        <taxon>Ericales</taxon>
        <taxon>Ericaceae</taxon>
        <taxon>Ericoideae</taxon>
        <taxon>Rhodoreae</taxon>
        <taxon>Rhododendron</taxon>
    </lineage>
</organism>
<protein>
    <submittedName>
        <fullName evidence="1">Uncharacterized protein</fullName>
    </submittedName>
</protein>
<name>A0ACC0P086_RHOML</name>
<sequence length="74" mass="8279">MKRAFRTHWAGRGGRARGSTGETQPRLLRTEKWGFSCQLYLTGALSEPPGDALRNLSLSTKTNITICQPNFKKN</sequence>
<evidence type="ECO:0000313" key="2">
    <source>
        <dbReference type="Proteomes" id="UP001062846"/>
    </source>
</evidence>
<gene>
    <name evidence="1" type="ORF">RHMOL_Rhmol04G0109600</name>
</gene>